<evidence type="ECO:0000313" key="2">
    <source>
        <dbReference type="Proteomes" id="UP001596395"/>
    </source>
</evidence>
<dbReference type="PANTHER" id="PTHR34796">
    <property type="entry name" value="EXPRESSED PROTEIN"/>
    <property type="match status" value="1"/>
</dbReference>
<dbReference type="RefSeq" id="WP_336351035.1">
    <property type="nucleotide sequence ID" value="NZ_JAZAQL010000002.1"/>
</dbReference>
<proteinExistence type="predicted"/>
<organism evidence="1 2">
    <name type="scientific">Halorubellus litoreus</name>
    <dbReference type="NCBI Taxonomy" id="755308"/>
    <lineage>
        <taxon>Archaea</taxon>
        <taxon>Methanobacteriati</taxon>
        <taxon>Methanobacteriota</taxon>
        <taxon>Stenosarchaea group</taxon>
        <taxon>Halobacteria</taxon>
        <taxon>Halobacteriales</taxon>
        <taxon>Halorubellaceae</taxon>
        <taxon>Halorubellus</taxon>
    </lineage>
</organism>
<keyword evidence="2" id="KW-1185">Reference proteome</keyword>
<evidence type="ECO:0000313" key="1">
    <source>
        <dbReference type="EMBL" id="MFC6954093.1"/>
    </source>
</evidence>
<dbReference type="Gene3D" id="1.10.3450.10">
    <property type="entry name" value="TTHA0068-like"/>
    <property type="match status" value="1"/>
</dbReference>
<dbReference type="PANTHER" id="PTHR34796:SF1">
    <property type="entry name" value="EXPRESSED PROTEIN"/>
    <property type="match status" value="1"/>
</dbReference>
<dbReference type="Pfam" id="PF03745">
    <property type="entry name" value="DUF309"/>
    <property type="match status" value="1"/>
</dbReference>
<reference evidence="1 2" key="1">
    <citation type="journal article" date="2019" name="Int. J. Syst. Evol. Microbiol.">
        <title>The Global Catalogue of Microorganisms (GCM) 10K type strain sequencing project: providing services to taxonomists for standard genome sequencing and annotation.</title>
        <authorList>
            <consortium name="The Broad Institute Genomics Platform"/>
            <consortium name="The Broad Institute Genome Sequencing Center for Infectious Disease"/>
            <person name="Wu L."/>
            <person name="Ma J."/>
        </authorList>
    </citation>
    <scope>NUCLEOTIDE SEQUENCE [LARGE SCALE GENOMIC DNA]</scope>
    <source>
        <strain evidence="1 2">GX26</strain>
    </source>
</reference>
<dbReference type="InterPro" id="IPR005500">
    <property type="entry name" value="DUF309"/>
</dbReference>
<dbReference type="SUPFAM" id="SSF140663">
    <property type="entry name" value="TTHA0068-like"/>
    <property type="match status" value="1"/>
</dbReference>
<dbReference type="EMBL" id="JBHSXN010000002">
    <property type="protein sequence ID" value="MFC6954093.1"/>
    <property type="molecule type" value="Genomic_DNA"/>
</dbReference>
<sequence length="216" mass="23932">MRANVRAGVALFNDGYYHAAHDPLEAAWLASDRDDLDGRFLQGLVQLTAAVHHARGRNWVGCVGLASSAREYLDDVPDAYGGVDVALVRRVLETLASDPEVVERRPMPELAVDGERVTRDRLDLDAVELVAEALAEERGLDESVVERAAAYAREDRDREQAADDLAASGRNEAAKLERFLVDFATADDDYGIVYQRLSEHVERRDHRASDVDGLFD</sequence>
<gene>
    <name evidence="1" type="ORF">ACFQGB_14590</name>
</gene>
<protein>
    <submittedName>
        <fullName evidence="1">DUF309 domain-containing protein</fullName>
    </submittedName>
</protein>
<dbReference type="Proteomes" id="UP001596395">
    <property type="component" value="Unassembled WGS sequence"/>
</dbReference>
<dbReference type="AlphaFoldDB" id="A0ABD5VK54"/>
<accession>A0ABD5VK54</accession>
<comment type="caution">
    <text evidence="1">The sequence shown here is derived from an EMBL/GenBank/DDBJ whole genome shotgun (WGS) entry which is preliminary data.</text>
</comment>
<name>A0ABD5VK54_9EURY</name>
<dbReference type="InterPro" id="IPR023203">
    <property type="entry name" value="TTHA0068_sf"/>
</dbReference>